<keyword evidence="1" id="KW-0472">Membrane</keyword>
<keyword evidence="1" id="KW-1133">Transmembrane helix</keyword>
<gene>
    <name evidence="2" type="ORF">CHTY_001145</name>
</gene>
<dbReference type="Proteomes" id="UP001195571">
    <property type="component" value="Unassembled WGS sequence"/>
</dbReference>
<evidence type="ECO:0000313" key="3">
    <source>
        <dbReference type="Proteomes" id="UP001195571"/>
    </source>
</evidence>
<sequence>MKIKPKLILALLTLTYIGFIVTDVMTLFFDFQFGIKANTLISLISDVVFLSYLWMKEVKNEKVH</sequence>
<feature type="transmembrane region" description="Helical" evidence="1">
    <location>
        <begin position="35"/>
        <end position="55"/>
    </location>
</feature>
<reference evidence="2" key="1">
    <citation type="submission" date="2021-04" db="EMBL/GenBank/DDBJ databases">
        <title>Genomic features of Candidatus Phytoplasma meliae isolate ChTYXIII (1SrXIII-G).</title>
        <authorList>
            <person name="Fernandez F.D."/>
            <person name="Conci L.R."/>
        </authorList>
    </citation>
    <scope>NUCLEOTIDE SEQUENCE [LARGE SCALE GENOMIC DNA]</scope>
    <source>
        <strain evidence="2">ChTYXIII-Mo</strain>
    </source>
</reference>
<feature type="transmembrane region" description="Helical" evidence="1">
    <location>
        <begin position="7"/>
        <end position="29"/>
    </location>
</feature>
<evidence type="ECO:0000256" key="1">
    <source>
        <dbReference type="SAM" id="Phobius"/>
    </source>
</evidence>
<comment type="caution">
    <text evidence="2">The sequence shown here is derived from an EMBL/GenBank/DDBJ whole genome shotgun (WGS) entry which is preliminary data.</text>
</comment>
<evidence type="ECO:0000313" key="2">
    <source>
        <dbReference type="EMBL" id="MBP5835834.1"/>
    </source>
</evidence>
<keyword evidence="3" id="KW-1185">Reference proteome</keyword>
<protein>
    <submittedName>
        <fullName evidence="2">Uncharacterized protein</fullName>
    </submittedName>
</protein>
<accession>A0ABS5CXX0</accession>
<dbReference type="EMBL" id="JACAOD020000004">
    <property type="protein sequence ID" value="MBP5835834.1"/>
    <property type="molecule type" value="Genomic_DNA"/>
</dbReference>
<keyword evidence="1" id="KW-0812">Transmembrane</keyword>
<organism evidence="2 3">
    <name type="scientific">Candidatus Phytoplasma meliae</name>
    <dbReference type="NCBI Taxonomy" id="1848402"/>
    <lineage>
        <taxon>Bacteria</taxon>
        <taxon>Bacillati</taxon>
        <taxon>Mycoplasmatota</taxon>
        <taxon>Mollicutes</taxon>
        <taxon>Acholeplasmatales</taxon>
        <taxon>Acholeplasmataceae</taxon>
        <taxon>Candidatus Phytoplasma</taxon>
        <taxon>16SrXIII (Mexican periwinkle virescence group)</taxon>
    </lineage>
</organism>
<name>A0ABS5CXX0_9MOLU</name>
<proteinExistence type="predicted"/>
<dbReference type="RefSeq" id="WP_203552100.1">
    <property type="nucleotide sequence ID" value="NZ_JACAOD020000004.1"/>
</dbReference>